<proteinExistence type="inferred from homology"/>
<evidence type="ECO:0000256" key="13">
    <source>
        <dbReference type="PIRSR" id="PIRSR006621-1"/>
    </source>
</evidence>
<comment type="catalytic activity">
    <reaction evidence="10">
        <text>a 5,6-dihydrouridine in tRNA + NADP(+) = a uridine in tRNA + NADPH + H(+)</text>
        <dbReference type="Rhea" id="RHEA:23624"/>
        <dbReference type="Rhea" id="RHEA-COMP:13339"/>
        <dbReference type="Rhea" id="RHEA-COMP:13887"/>
        <dbReference type="ChEBI" id="CHEBI:15378"/>
        <dbReference type="ChEBI" id="CHEBI:57783"/>
        <dbReference type="ChEBI" id="CHEBI:58349"/>
        <dbReference type="ChEBI" id="CHEBI:65315"/>
        <dbReference type="ChEBI" id="CHEBI:74443"/>
    </reaction>
</comment>
<keyword evidence="5 12" id="KW-0288">FMN</keyword>
<dbReference type="GO" id="GO:0017150">
    <property type="term" value="F:tRNA dihydrouridine synthase activity"/>
    <property type="evidence" value="ECO:0007669"/>
    <property type="project" value="InterPro"/>
</dbReference>
<evidence type="ECO:0000259" key="15">
    <source>
        <dbReference type="Pfam" id="PF01207"/>
    </source>
</evidence>
<comment type="function">
    <text evidence="2 12">Catalyzes the synthesis of 5,6-dihydrouridine (D), a modified base found in the D-loop of most tRNAs, via the reduction of the C5-C6 double bond in target uridines.</text>
</comment>
<keyword evidence="6 12" id="KW-0819">tRNA processing</keyword>
<comment type="catalytic activity">
    <reaction evidence="11">
        <text>a 5,6-dihydrouridine in tRNA + NAD(+) = a uridine in tRNA + NADH + H(+)</text>
        <dbReference type="Rhea" id="RHEA:54452"/>
        <dbReference type="Rhea" id="RHEA-COMP:13339"/>
        <dbReference type="Rhea" id="RHEA-COMP:13887"/>
        <dbReference type="ChEBI" id="CHEBI:15378"/>
        <dbReference type="ChEBI" id="CHEBI:57540"/>
        <dbReference type="ChEBI" id="CHEBI:57945"/>
        <dbReference type="ChEBI" id="CHEBI:65315"/>
        <dbReference type="ChEBI" id="CHEBI:74443"/>
    </reaction>
</comment>
<feature type="binding site" evidence="14">
    <location>
        <position position="172"/>
    </location>
    <ligand>
        <name>FMN</name>
        <dbReference type="ChEBI" id="CHEBI:58210"/>
    </ligand>
</feature>
<keyword evidence="4 12" id="KW-0285">Flavoprotein</keyword>
<evidence type="ECO:0000256" key="6">
    <source>
        <dbReference type="ARBA" id="ARBA00022694"/>
    </source>
</evidence>
<keyword evidence="8" id="KW-0694">RNA-binding</keyword>
<reference evidence="16 17" key="1">
    <citation type="journal article" date="2016" name="Nat. Commun.">
        <title>Thousands of microbial genomes shed light on interconnected biogeochemical processes in an aquifer system.</title>
        <authorList>
            <person name="Anantharaman K."/>
            <person name="Brown C.T."/>
            <person name="Hug L.A."/>
            <person name="Sharon I."/>
            <person name="Castelle C.J."/>
            <person name="Probst A.J."/>
            <person name="Thomas B.C."/>
            <person name="Singh A."/>
            <person name="Wilkins M.J."/>
            <person name="Karaoz U."/>
            <person name="Brodie E.L."/>
            <person name="Williams K.H."/>
            <person name="Hubbard S.S."/>
            <person name="Banfield J.F."/>
        </authorList>
    </citation>
    <scope>NUCLEOTIDE SEQUENCE [LARGE SCALE GENOMIC DNA]</scope>
</reference>
<dbReference type="InterPro" id="IPR035587">
    <property type="entry name" value="DUS-like_FMN-bd"/>
</dbReference>
<evidence type="ECO:0000256" key="14">
    <source>
        <dbReference type="PIRSR" id="PIRSR006621-2"/>
    </source>
</evidence>
<dbReference type="SUPFAM" id="SSF51395">
    <property type="entry name" value="FMN-linked oxidoreductases"/>
    <property type="match status" value="1"/>
</dbReference>
<evidence type="ECO:0000256" key="8">
    <source>
        <dbReference type="ARBA" id="ARBA00022884"/>
    </source>
</evidence>
<dbReference type="Gene3D" id="1.10.1200.80">
    <property type="entry name" value="Putative flavin oxidoreducatase, domain 2"/>
    <property type="match status" value="1"/>
</dbReference>
<dbReference type="CDD" id="cd02801">
    <property type="entry name" value="DUS_like_FMN"/>
    <property type="match status" value="1"/>
</dbReference>
<comment type="cofactor">
    <cofactor evidence="1 12 14">
        <name>FMN</name>
        <dbReference type="ChEBI" id="CHEBI:58210"/>
    </cofactor>
</comment>
<evidence type="ECO:0000256" key="4">
    <source>
        <dbReference type="ARBA" id="ARBA00022630"/>
    </source>
</evidence>
<organism evidence="16 17">
    <name type="scientific">Candidatus Doudnabacteria bacterium RIFCSPHIGHO2_01_FULL_49_9</name>
    <dbReference type="NCBI Taxonomy" id="1817827"/>
    <lineage>
        <taxon>Bacteria</taxon>
        <taxon>Candidatus Doudnaibacteriota</taxon>
    </lineage>
</organism>
<comment type="caution">
    <text evidence="16">The sequence shown here is derived from an EMBL/GenBank/DDBJ whole genome shotgun (WGS) entry which is preliminary data.</text>
</comment>
<evidence type="ECO:0000256" key="9">
    <source>
        <dbReference type="ARBA" id="ARBA00023002"/>
    </source>
</evidence>
<dbReference type="PROSITE" id="PS01136">
    <property type="entry name" value="UPF0034"/>
    <property type="match status" value="1"/>
</dbReference>
<feature type="binding site" evidence="14">
    <location>
        <begin position="18"/>
        <end position="20"/>
    </location>
    <ligand>
        <name>FMN</name>
        <dbReference type="ChEBI" id="CHEBI:58210"/>
    </ligand>
</feature>
<evidence type="ECO:0000313" key="16">
    <source>
        <dbReference type="EMBL" id="OGE83314.1"/>
    </source>
</evidence>
<evidence type="ECO:0000256" key="2">
    <source>
        <dbReference type="ARBA" id="ARBA00002790"/>
    </source>
</evidence>
<dbReference type="Pfam" id="PF01207">
    <property type="entry name" value="Dus"/>
    <property type="match status" value="1"/>
</dbReference>
<evidence type="ECO:0000256" key="5">
    <source>
        <dbReference type="ARBA" id="ARBA00022643"/>
    </source>
</evidence>
<evidence type="ECO:0000256" key="7">
    <source>
        <dbReference type="ARBA" id="ARBA00022857"/>
    </source>
</evidence>
<dbReference type="Gene3D" id="3.20.20.70">
    <property type="entry name" value="Aldolase class I"/>
    <property type="match status" value="1"/>
</dbReference>
<name>A0A1F5P0C6_9BACT</name>
<feature type="binding site" evidence="14">
    <location>
        <position position="144"/>
    </location>
    <ligand>
        <name>FMN</name>
        <dbReference type="ChEBI" id="CHEBI:58210"/>
    </ligand>
</feature>
<evidence type="ECO:0000256" key="10">
    <source>
        <dbReference type="ARBA" id="ARBA00048205"/>
    </source>
</evidence>
<keyword evidence="9 12" id="KW-0560">Oxidoreductase</keyword>
<dbReference type="PIRSF" id="PIRSF006621">
    <property type="entry name" value="Dus"/>
    <property type="match status" value="1"/>
</dbReference>
<accession>A0A1F5P0C6</accession>
<dbReference type="InterPro" id="IPR001269">
    <property type="entry name" value="DUS_fam"/>
</dbReference>
<dbReference type="InterPro" id="IPR018517">
    <property type="entry name" value="tRNA_hU_synthase_CS"/>
</dbReference>
<feature type="active site" description="Proton donor" evidence="13">
    <location>
        <position position="104"/>
    </location>
</feature>
<dbReference type="EC" id="1.3.1.-" evidence="12"/>
<dbReference type="GO" id="GO:0000049">
    <property type="term" value="F:tRNA binding"/>
    <property type="evidence" value="ECO:0007669"/>
    <property type="project" value="UniProtKB-KW"/>
</dbReference>
<feature type="binding site" evidence="14">
    <location>
        <begin position="232"/>
        <end position="233"/>
    </location>
    <ligand>
        <name>FMN</name>
        <dbReference type="ChEBI" id="CHEBI:58210"/>
    </ligand>
</feature>
<dbReference type="PANTHER" id="PTHR45846:SF1">
    <property type="entry name" value="TRNA-DIHYDROURIDINE(47) SYNTHASE [NAD(P)(+)]-LIKE"/>
    <property type="match status" value="1"/>
</dbReference>
<keyword evidence="14" id="KW-0547">Nucleotide-binding</keyword>
<sequence length="322" mass="35787">MKESFWESLKNPIYALAPMANVTDAAFRQIIAKYGKPDVMFTEFTSCDGLMSAGREKLLVDLKFSEAEHPIVAQFFGSKPGNFFECAKLARELGFDGVDINMGCPDRAVEKQGGGAALIKNPKLAREIIQATKSGAGDLPVSIKTRLGYNKDILSEWLPELLAEQPAAVTIHARTRKEMSAVPAHWDAITEAVRIRDELNSNTLILGNGDVNDVADARLRVKETGCDGVMIGRGIFGNPWLFSRERDYRAVELKEKFRVMLEHTKLFAELFTGIKSFDVMKKHYKAYVSGFDGARELRTKLMDARTASEVQEIVSGWTNSGK</sequence>
<keyword evidence="7" id="KW-0521">NADP</keyword>
<protein>
    <recommendedName>
        <fullName evidence="12">tRNA-dihydrouridine synthase</fullName>
        <ecNumber evidence="12">1.3.1.-</ecNumber>
    </recommendedName>
</protein>
<dbReference type="AlphaFoldDB" id="A0A1F5P0C6"/>
<evidence type="ECO:0000256" key="11">
    <source>
        <dbReference type="ARBA" id="ARBA00048802"/>
    </source>
</evidence>
<dbReference type="InterPro" id="IPR024036">
    <property type="entry name" value="tRNA-dHydroUridine_Synthase_C"/>
</dbReference>
<evidence type="ECO:0000256" key="12">
    <source>
        <dbReference type="PIRNR" id="PIRNR006621"/>
    </source>
</evidence>
<dbReference type="Proteomes" id="UP000176339">
    <property type="component" value="Unassembled WGS sequence"/>
</dbReference>
<evidence type="ECO:0000256" key="1">
    <source>
        <dbReference type="ARBA" id="ARBA00001917"/>
    </source>
</evidence>
<feature type="binding site" evidence="14">
    <location>
        <position position="74"/>
    </location>
    <ligand>
        <name>FMN</name>
        <dbReference type="ChEBI" id="CHEBI:58210"/>
    </ligand>
</feature>
<dbReference type="InterPro" id="IPR013785">
    <property type="entry name" value="Aldolase_TIM"/>
</dbReference>
<comment type="similarity">
    <text evidence="12">Belongs to the dus family.</text>
</comment>
<gene>
    <name evidence="16" type="ORF">A2846_04900</name>
</gene>
<dbReference type="PANTHER" id="PTHR45846">
    <property type="entry name" value="TRNA-DIHYDROURIDINE(47) SYNTHASE [NAD(P)(+)]-LIKE"/>
    <property type="match status" value="1"/>
</dbReference>
<feature type="domain" description="DUS-like FMN-binding" evidence="15">
    <location>
        <begin position="16"/>
        <end position="312"/>
    </location>
</feature>
<evidence type="ECO:0000313" key="17">
    <source>
        <dbReference type="Proteomes" id="UP000176339"/>
    </source>
</evidence>
<evidence type="ECO:0000256" key="3">
    <source>
        <dbReference type="ARBA" id="ARBA00022555"/>
    </source>
</evidence>
<dbReference type="EMBL" id="MFEN01000047">
    <property type="protein sequence ID" value="OGE83314.1"/>
    <property type="molecule type" value="Genomic_DNA"/>
</dbReference>
<keyword evidence="3" id="KW-0820">tRNA-binding</keyword>
<dbReference type="GO" id="GO:0050660">
    <property type="term" value="F:flavin adenine dinucleotide binding"/>
    <property type="evidence" value="ECO:0007669"/>
    <property type="project" value="InterPro"/>
</dbReference>